<dbReference type="InterPro" id="IPR014721">
    <property type="entry name" value="Ribsml_uS5_D2-typ_fold_subgr"/>
</dbReference>
<dbReference type="GO" id="GO:0000049">
    <property type="term" value="F:tRNA binding"/>
    <property type="evidence" value="ECO:0007669"/>
    <property type="project" value="UniProtKB-UniRule"/>
</dbReference>
<dbReference type="eggNOG" id="COG0594">
    <property type="taxonomic scope" value="Bacteria"/>
</dbReference>
<dbReference type="Proteomes" id="UP000004836">
    <property type="component" value="Unassembled WGS sequence"/>
</dbReference>
<dbReference type="GO" id="GO:0030677">
    <property type="term" value="C:ribonuclease P complex"/>
    <property type="evidence" value="ECO:0007669"/>
    <property type="project" value="TreeGrafter"/>
</dbReference>
<keyword evidence="4 7" id="KW-0255">Endonuclease</keyword>
<reference evidence="9 10" key="1">
    <citation type="journal article" date="2012" name="J. Bacteriol.">
        <title>Genome Sequence of Strain IMCC14465, Isolated from the East Sea, Belonging to the PS1 Clade of Alphaproteobacteria.</title>
        <authorList>
            <person name="Yang S.J."/>
            <person name="Kang I."/>
            <person name="Cho J.C."/>
        </authorList>
    </citation>
    <scope>NUCLEOTIDE SEQUENCE [LARGE SCALE GENOMIC DNA]</scope>
    <source>
        <strain evidence="9 10">IMCC14465</strain>
    </source>
</reference>
<evidence type="ECO:0000256" key="4">
    <source>
        <dbReference type="ARBA" id="ARBA00022759"/>
    </source>
</evidence>
<proteinExistence type="inferred from homology"/>
<dbReference type="OrthoDB" id="9810867at2"/>
<comment type="similarity">
    <text evidence="7">Belongs to the RnpA family.</text>
</comment>
<dbReference type="EC" id="3.1.26.5" evidence="7 8"/>
<dbReference type="Pfam" id="PF00825">
    <property type="entry name" value="Ribonuclease_P"/>
    <property type="match status" value="1"/>
</dbReference>
<dbReference type="HAMAP" id="MF_00227">
    <property type="entry name" value="RNase_P"/>
    <property type="match status" value="1"/>
</dbReference>
<evidence type="ECO:0000256" key="8">
    <source>
        <dbReference type="NCBIfam" id="TIGR00188"/>
    </source>
</evidence>
<comment type="function">
    <text evidence="1 7">RNaseP catalyzes the removal of the 5'-leader sequence from pre-tRNA to produce the mature 5'-terminus. It can also cleave other RNA substrates such as 4.5S RNA. The protein component plays an auxiliary but essential role in vivo by binding to the 5'-leader sequence and broadening the substrate specificity of the ribozyme.</text>
</comment>
<dbReference type="Gene3D" id="3.30.230.10">
    <property type="match status" value="1"/>
</dbReference>
<dbReference type="GO" id="GO:0042781">
    <property type="term" value="F:3'-tRNA processing endoribonuclease activity"/>
    <property type="evidence" value="ECO:0007669"/>
    <property type="project" value="TreeGrafter"/>
</dbReference>
<keyword evidence="5 7" id="KW-0378">Hydrolase</keyword>
<evidence type="ECO:0000313" key="9">
    <source>
        <dbReference type="EMBL" id="EJW20878.1"/>
    </source>
</evidence>
<dbReference type="NCBIfam" id="TIGR00188">
    <property type="entry name" value="rnpA"/>
    <property type="match status" value="1"/>
</dbReference>
<evidence type="ECO:0000256" key="7">
    <source>
        <dbReference type="HAMAP-Rule" id="MF_00227"/>
    </source>
</evidence>
<dbReference type="GO" id="GO:0001682">
    <property type="term" value="P:tRNA 5'-leader removal"/>
    <property type="evidence" value="ECO:0007669"/>
    <property type="project" value="UniProtKB-UniRule"/>
</dbReference>
<sequence>MTQLERLRIRPDFLAVAKGEKKPMPGLVLQARENTQHNHIRYGLTASRKVGNAVARNRVRRRLRVAAEQILPRSGHNGFDYVLIGRQATLVRSFHDLLKDLETALKRIHDAPQSKVSSNNVSSYSD</sequence>
<dbReference type="InterPro" id="IPR020539">
    <property type="entry name" value="RNase_P_CS"/>
</dbReference>
<keyword evidence="2 7" id="KW-0819">tRNA processing</keyword>
<dbReference type="EMBL" id="ALYF01000003">
    <property type="protein sequence ID" value="EJW20878.1"/>
    <property type="molecule type" value="Genomic_DNA"/>
</dbReference>
<keyword evidence="3 7" id="KW-0540">Nuclease</keyword>
<evidence type="ECO:0000256" key="1">
    <source>
        <dbReference type="ARBA" id="ARBA00002663"/>
    </source>
</evidence>
<comment type="subunit">
    <text evidence="7">Consists of a catalytic RNA component (M1 or rnpB) and a protein subunit.</text>
</comment>
<dbReference type="AlphaFoldDB" id="J9DFG5"/>
<comment type="caution">
    <text evidence="9">The sequence shown here is derived from an EMBL/GenBank/DDBJ whole genome shotgun (WGS) entry which is preliminary data.</text>
</comment>
<comment type="catalytic activity">
    <reaction evidence="7">
        <text>Endonucleolytic cleavage of RNA, removing 5'-extranucleotides from tRNA precursor.</text>
        <dbReference type="EC" id="3.1.26.5"/>
    </reaction>
</comment>
<evidence type="ECO:0000256" key="3">
    <source>
        <dbReference type="ARBA" id="ARBA00022722"/>
    </source>
</evidence>
<accession>J9DFG5</accession>
<dbReference type="PANTHER" id="PTHR33992:SF1">
    <property type="entry name" value="RIBONUCLEASE P PROTEIN COMPONENT"/>
    <property type="match status" value="1"/>
</dbReference>
<dbReference type="PROSITE" id="PS00648">
    <property type="entry name" value="RIBONUCLEASE_P"/>
    <property type="match status" value="1"/>
</dbReference>
<dbReference type="PATRIC" id="fig|1220535.3.peg.671"/>
<evidence type="ECO:0000256" key="5">
    <source>
        <dbReference type="ARBA" id="ARBA00022801"/>
    </source>
</evidence>
<name>J9DFG5_9PROT</name>
<protein>
    <recommendedName>
        <fullName evidence="7 8">Ribonuclease P protein component</fullName>
        <shortName evidence="7">RNase P protein</shortName>
        <shortName evidence="7">RNaseP protein</shortName>
        <ecNumber evidence="7 8">3.1.26.5</ecNumber>
    </recommendedName>
    <alternativeName>
        <fullName evidence="7">Protein C5</fullName>
    </alternativeName>
</protein>
<dbReference type="GO" id="GO:0004526">
    <property type="term" value="F:ribonuclease P activity"/>
    <property type="evidence" value="ECO:0007669"/>
    <property type="project" value="UniProtKB-UniRule"/>
</dbReference>
<dbReference type="STRING" id="1220535.IMCC14465_06740"/>
<dbReference type="InterPro" id="IPR000100">
    <property type="entry name" value="RNase_P"/>
</dbReference>
<dbReference type="SUPFAM" id="SSF54211">
    <property type="entry name" value="Ribosomal protein S5 domain 2-like"/>
    <property type="match status" value="1"/>
</dbReference>
<gene>
    <name evidence="7" type="primary">rnpA</name>
    <name evidence="9" type="ORF">IMCC14465_06740</name>
</gene>
<keyword evidence="10" id="KW-1185">Reference proteome</keyword>
<evidence type="ECO:0000256" key="2">
    <source>
        <dbReference type="ARBA" id="ARBA00022694"/>
    </source>
</evidence>
<dbReference type="PANTHER" id="PTHR33992">
    <property type="entry name" value="RIBONUCLEASE P PROTEIN COMPONENT"/>
    <property type="match status" value="1"/>
</dbReference>
<evidence type="ECO:0000313" key="10">
    <source>
        <dbReference type="Proteomes" id="UP000004836"/>
    </source>
</evidence>
<evidence type="ECO:0000256" key="6">
    <source>
        <dbReference type="ARBA" id="ARBA00022884"/>
    </source>
</evidence>
<keyword evidence="6 7" id="KW-0694">RNA-binding</keyword>
<dbReference type="InterPro" id="IPR020568">
    <property type="entry name" value="Ribosomal_Su5_D2-typ_SF"/>
</dbReference>
<organism evidence="9 10">
    <name type="scientific">alpha proteobacterium IMCC14465</name>
    <dbReference type="NCBI Taxonomy" id="1220535"/>
    <lineage>
        <taxon>Bacteria</taxon>
        <taxon>Pseudomonadati</taxon>
        <taxon>Pseudomonadota</taxon>
        <taxon>Alphaproteobacteria</taxon>
        <taxon>PS1 clade</taxon>
    </lineage>
</organism>